<evidence type="ECO:0000313" key="2">
    <source>
        <dbReference type="Proteomes" id="UP001162992"/>
    </source>
</evidence>
<accession>A0ACC2BG62</accession>
<protein>
    <submittedName>
        <fullName evidence="1">Uncharacterized protein</fullName>
    </submittedName>
</protein>
<dbReference type="Proteomes" id="UP001162992">
    <property type="component" value="Chromosome 15"/>
</dbReference>
<evidence type="ECO:0000313" key="1">
    <source>
        <dbReference type="EMBL" id="KAJ7528756.1"/>
    </source>
</evidence>
<reference evidence="2" key="1">
    <citation type="journal article" date="2024" name="Proc. Natl. Acad. Sci. U.S.A.">
        <title>Extraordinary preservation of gene collinearity over three hundred million years revealed in homosporous lycophytes.</title>
        <authorList>
            <person name="Li C."/>
            <person name="Wickell D."/>
            <person name="Kuo L.Y."/>
            <person name="Chen X."/>
            <person name="Nie B."/>
            <person name="Liao X."/>
            <person name="Peng D."/>
            <person name="Ji J."/>
            <person name="Jenkins J."/>
            <person name="Williams M."/>
            <person name="Shu S."/>
            <person name="Plott C."/>
            <person name="Barry K."/>
            <person name="Rajasekar S."/>
            <person name="Grimwood J."/>
            <person name="Han X."/>
            <person name="Sun S."/>
            <person name="Hou Z."/>
            <person name="He W."/>
            <person name="Dai G."/>
            <person name="Sun C."/>
            <person name="Schmutz J."/>
            <person name="Leebens-Mack J.H."/>
            <person name="Li F.W."/>
            <person name="Wang L."/>
        </authorList>
    </citation>
    <scope>NUCLEOTIDE SEQUENCE [LARGE SCALE GENOMIC DNA]</scope>
    <source>
        <strain evidence="2">cv. PW_Plant_1</strain>
    </source>
</reference>
<gene>
    <name evidence="1" type="ORF">O6H91_15G017900</name>
</gene>
<comment type="caution">
    <text evidence="1">The sequence shown here is derived from an EMBL/GenBank/DDBJ whole genome shotgun (WGS) entry which is preliminary data.</text>
</comment>
<dbReference type="EMBL" id="CM055106">
    <property type="protein sequence ID" value="KAJ7528756.1"/>
    <property type="molecule type" value="Genomic_DNA"/>
</dbReference>
<proteinExistence type="predicted"/>
<organism evidence="1 2">
    <name type="scientific">Diphasiastrum complanatum</name>
    <name type="common">Issler's clubmoss</name>
    <name type="synonym">Lycopodium complanatum</name>
    <dbReference type="NCBI Taxonomy" id="34168"/>
    <lineage>
        <taxon>Eukaryota</taxon>
        <taxon>Viridiplantae</taxon>
        <taxon>Streptophyta</taxon>
        <taxon>Embryophyta</taxon>
        <taxon>Tracheophyta</taxon>
        <taxon>Lycopodiopsida</taxon>
        <taxon>Lycopodiales</taxon>
        <taxon>Lycopodiaceae</taxon>
        <taxon>Lycopodioideae</taxon>
        <taxon>Diphasiastrum</taxon>
    </lineage>
</organism>
<keyword evidence="2" id="KW-1185">Reference proteome</keyword>
<name>A0ACC2BG62_DIPCM</name>
<sequence>MYQTKKFSGTTVVAHRGQAPSQHESRPASVYASVPGDTTRILPSAEPKPRLRWTPELHERFVDAVTQLGGADKATPKSVMRVMGVKGLTLYHLKSHLQKYRLGKQLHKDSNLESIKDVGQAPNTNSSQALAFQNPENLQITEALKMQMEVQRKLHEQLEVQRHLQLRIEAQGKYLQSILEKARETLARHTLGSGLEDAAKYELNDLVTKVSNEQMNASFATSMLSSVPRLANDQHAAALQESQLVEESPDGTLRSFSTLSHEEIQNEDGQSTGEERPRSYFYTSDGLDGSGVEENFANCSDQGGQSNRNLVDAGLTSAHPPEQIVYGRVQATEEEVKTFRRMEGSENGCMDSCTPERPAAKRGMFSDDRLSSLLKISNAPVNGMTRMYPNPGQVHAMLLASNSNIVQDLDLNAMGEGTGVHKRRELDLNVFGWNR</sequence>